<dbReference type="InterPro" id="IPR011953">
    <property type="entry name" value="Cobalto_CobN"/>
</dbReference>
<dbReference type="GO" id="GO:0051116">
    <property type="term" value="F:cobaltochelatase activity"/>
    <property type="evidence" value="ECO:0007669"/>
    <property type="project" value="UniProtKB-EC"/>
</dbReference>
<dbReference type="PANTHER" id="PTHR44119">
    <property type="entry name" value="MAGNESIUM-CHELATASE SUBUNIT CHLH, CHLOROPLASTIC"/>
    <property type="match status" value="1"/>
</dbReference>
<dbReference type="InterPro" id="IPR003672">
    <property type="entry name" value="CobN/Mg_chltase"/>
</dbReference>
<name>A0ABV4AW63_9BURK</name>
<evidence type="ECO:0000313" key="4">
    <source>
        <dbReference type="Proteomes" id="UP001562178"/>
    </source>
</evidence>
<organism evidence="3 4">
    <name type="scientific">Comamonas sediminis</name>
    <dbReference type="NCBI Taxonomy" id="1783360"/>
    <lineage>
        <taxon>Bacteria</taxon>
        <taxon>Pseudomonadati</taxon>
        <taxon>Pseudomonadota</taxon>
        <taxon>Betaproteobacteria</taxon>
        <taxon>Burkholderiales</taxon>
        <taxon>Comamonadaceae</taxon>
        <taxon>Comamonas</taxon>
    </lineage>
</organism>
<keyword evidence="3" id="KW-0436">Ligase</keyword>
<dbReference type="Proteomes" id="UP001562178">
    <property type="component" value="Unassembled WGS sequence"/>
</dbReference>
<dbReference type="EC" id="6.6.1.2" evidence="1"/>
<sequence>MHLLAVQPGGFVDDEAFVSSLGQSPADIVVLSAADTTLALLAQAYAQLRAGMDGEQLPSVRLANLMYLRQPASVDLYADEVLQHAKLIIIDHLGGESYWPYGTERVMSLCRAHKIALAMFSGDSSEDVNLLQKSTVPQQDCRTLWRYLREGGLANARELFRFVWHGLLGGPHAALPPRPLPAVAVYHPSSDEATVATWQQPGPLQWQPGAPVVMVLFYKAHLQSGNTQVFADLCQALLAQGMNPLPLALQSLKDAGCLAALQALCTSEEVALILNTTAFSQASLDTPGDHALAGDIPVLQLILSGSNEQTWLDSTHGLQPRDIAMHVAMPEVDGRIITRAISFKGLSHRSDLTQSDVVQYQAHPERMGFVVELAQRWCQLRRKPNADKRLALVLANYPSSEGRIGNGVGLDTPASVIEILRALAADGYAVDAMPADSQALMELLQQGITNAPDSWATRAAWQSLSLDDYLQYFSTLPAANQQAITERWGAPAQDPMLREDRFMVSGLRLGQVFVGVQPARGYQLDALAAYHDPDLVPPHYYLAFYHWLRSQWQADAMVHVGKHGNLEWLPGKSVALSANCWPDLVLGPLPHLYPFIVNDPGEGTQAKRRAQAVIIDHLMPPLTRAESYGPTRDLERMVDEYYEAATLDHKRAQILRQQILAHIVQHDLHQDLGLQAPGSDEEEQQLLNRTDAYLCELKESQIRDGLHIFGVSPAGRLETDTLLALARHPVGGGKGANQSLVRALARDLGLDFDPLDADWAAAWTGPRPALLQDLQDLHDQPWRHHGDTRERLELLALQILAPGAALPPALAELADGHTQAVLRRVQQDLRPRLAACGPQELQQLLRGLAGRFVPAGPSGAPTRGRPDVLPTGRNFFSVDTRAIPTQTSWGMGFKSAQLLVERYTQEHGEYPVTIGLSVWGTATMRTGGDDISQAFALMGVRPTWADGSWRVSDFEVLPLHVLGRPRVDVTLRVSGFFRDAFSNVIRLFDAAVQKVAALEDEDATQNPIRARVLAEAAQLQQQGLDAKEARHQAGLRVFGAKPGSYGAGLQGLIDSGQWQSDEDLATAYRNWGAYAYGQHDEGSQVPETFVRRLSEMQLVLHNQDNREHDVLDSGDYYQFQGGMAAAVRHYSGQQPAMYFGDHSNPESPRMRSLQEEISRVVRARATNPKWIEGVQRHGYKGAFEIAATVDYLFAFDATARVVRDDQYARVTDAFVANDTTRAFMQQHNPQAFHGMCERLLEAIQRGLWQEPGDYPQLLETHLLDTEHLLEMR</sequence>
<comment type="caution">
    <text evidence="3">The sequence shown here is derived from an EMBL/GenBank/DDBJ whole genome shotgun (WGS) entry which is preliminary data.</text>
</comment>
<proteinExistence type="predicted"/>
<reference evidence="3 4" key="1">
    <citation type="journal article" date="2016" name="Int. J. Syst. Evol. Microbiol.">
        <title>Description of Comamonas sediminis sp. nov., isolated from lagoon sediments.</title>
        <authorList>
            <person name="Subhash Y."/>
            <person name="Bang J.J."/>
            <person name="You T.H."/>
            <person name="Lee S.S."/>
        </authorList>
    </citation>
    <scope>NUCLEOTIDE SEQUENCE [LARGE SCALE GENOMIC DNA]</scope>
    <source>
        <strain evidence="3 4">JCM 31169</strain>
    </source>
</reference>
<dbReference type="EMBL" id="JBGBDC010000001">
    <property type="protein sequence ID" value="MEY2249531.1"/>
    <property type="molecule type" value="Genomic_DNA"/>
</dbReference>
<dbReference type="NCBIfam" id="TIGR02257">
    <property type="entry name" value="cobalto_cobN"/>
    <property type="match status" value="1"/>
</dbReference>
<evidence type="ECO:0000259" key="2">
    <source>
        <dbReference type="Pfam" id="PF02514"/>
    </source>
</evidence>
<dbReference type="Pfam" id="PF02514">
    <property type="entry name" value="CobN-Mg_chel"/>
    <property type="match status" value="1"/>
</dbReference>
<accession>A0ABV4AW63</accession>
<dbReference type="CDD" id="cd10150">
    <property type="entry name" value="CobN_like"/>
    <property type="match status" value="1"/>
</dbReference>
<dbReference type="PANTHER" id="PTHR44119:SF4">
    <property type="entry name" value="AEROBIC COBALTOCHELATASE SUBUNIT COBN"/>
    <property type="match status" value="1"/>
</dbReference>
<gene>
    <name evidence="3" type="primary">cobN</name>
    <name evidence="3" type="ORF">AB7A72_00810</name>
</gene>
<evidence type="ECO:0000256" key="1">
    <source>
        <dbReference type="NCBIfam" id="TIGR02257"/>
    </source>
</evidence>
<dbReference type="RefSeq" id="WP_369458708.1">
    <property type="nucleotide sequence ID" value="NZ_JBGBDC010000001.1"/>
</dbReference>
<keyword evidence="4" id="KW-1185">Reference proteome</keyword>
<feature type="domain" description="CobN/magnesium chelatase" evidence="2">
    <location>
        <begin position="145"/>
        <end position="1251"/>
    </location>
</feature>
<evidence type="ECO:0000313" key="3">
    <source>
        <dbReference type="EMBL" id="MEY2249531.1"/>
    </source>
</evidence>
<protein>
    <recommendedName>
        <fullName evidence="1">Cobaltochelatase subunit CobN</fullName>
        <ecNumber evidence="1">6.6.1.2</ecNumber>
    </recommendedName>
</protein>